<dbReference type="InterPro" id="IPR023365">
    <property type="entry name" value="Sortase_dom-sf"/>
</dbReference>
<feature type="transmembrane region" description="Helical" evidence="2">
    <location>
        <begin position="34"/>
        <end position="55"/>
    </location>
</feature>
<keyword evidence="1" id="KW-0378">Hydrolase</keyword>
<dbReference type="Proteomes" id="UP000178176">
    <property type="component" value="Unassembled WGS sequence"/>
</dbReference>
<dbReference type="GO" id="GO:0016787">
    <property type="term" value="F:hydrolase activity"/>
    <property type="evidence" value="ECO:0007669"/>
    <property type="project" value="UniProtKB-KW"/>
</dbReference>
<organism evidence="3 4">
    <name type="scientific">Candidatus Amesbacteria bacterium RIFCSPHIGHO2_01_FULL_48_32b</name>
    <dbReference type="NCBI Taxonomy" id="1797253"/>
    <lineage>
        <taxon>Bacteria</taxon>
        <taxon>Candidatus Amesiibacteriota</taxon>
    </lineage>
</organism>
<dbReference type="InterPro" id="IPR005754">
    <property type="entry name" value="Sortase"/>
</dbReference>
<dbReference type="Pfam" id="PF04203">
    <property type="entry name" value="Sortase"/>
    <property type="match status" value="1"/>
</dbReference>
<keyword evidence="2" id="KW-0812">Transmembrane</keyword>
<accession>A0A1F4YF72</accession>
<evidence type="ECO:0000313" key="4">
    <source>
        <dbReference type="Proteomes" id="UP000178176"/>
    </source>
</evidence>
<keyword evidence="2" id="KW-1133">Transmembrane helix</keyword>
<protein>
    <recommendedName>
        <fullName evidence="5">Sortase</fullName>
    </recommendedName>
</protein>
<gene>
    <name evidence="3" type="ORF">A2876_02890</name>
</gene>
<keyword evidence="2" id="KW-0472">Membrane</keyword>
<comment type="caution">
    <text evidence="3">The sequence shown here is derived from an EMBL/GenBank/DDBJ whole genome shotgun (WGS) entry which is preliminary data.</text>
</comment>
<evidence type="ECO:0000313" key="3">
    <source>
        <dbReference type="EMBL" id="OGC92607.1"/>
    </source>
</evidence>
<evidence type="ECO:0008006" key="5">
    <source>
        <dbReference type="Google" id="ProtNLM"/>
    </source>
</evidence>
<reference evidence="3 4" key="1">
    <citation type="journal article" date="2016" name="Nat. Commun.">
        <title>Thousands of microbial genomes shed light on interconnected biogeochemical processes in an aquifer system.</title>
        <authorList>
            <person name="Anantharaman K."/>
            <person name="Brown C.T."/>
            <person name="Hug L.A."/>
            <person name="Sharon I."/>
            <person name="Castelle C.J."/>
            <person name="Probst A.J."/>
            <person name="Thomas B.C."/>
            <person name="Singh A."/>
            <person name="Wilkins M.J."/>
            <person name="Karaoz U."/>
            <person name="Brodie E.L."/>
            <person name="Williams K.H."/>
            <person name="Hubbard S.S."/>
            <person name="Banfield J.F."/>
        </authorList>
    </citation>
    <scope>NUCLEOTIDE SEQUENCE [LARGE SCALE GENOMIC DNA]</scope>
</reference>
<proteinExistence type="predicted"/>
<sequence length="246" mass="27367">MAVEVKGGMVFFRGANLKPANVGLRVKFLKTTAWMLKAWGGLVMALSVVGGLWIYGPLLTASFKFLISNVKTNPKTQIQTQSKAETKPVSEVKKGVTWEVPDWNYSIYIPKIGAVSRIVPDVDAGNKKEYLAALKEGVAEARGLAHPGEVGTTFLFAHSVGDRADFARYNAVFYLLGEMEPGDDIEVVYKGKLSRYKVEEILKLEARDTRYLVPQKKEELLVLQTCWPPGTSWKRLVLTARPSVLY</sequence>
<evidence type="ECO:0000256" key="2">
    <source>
        <dbReference type="SAM" id="Phobius"/>
    </source>
</evidence>
<dbReference type="AlphaFoldDB" id="A0A1F4YF72"/>
<evidence type="ECO:0000256" key="1">
    <source>
        <dbReference type="ARBA" id="ARBA00022801"/>
    </source>
</evidence>
<name>A0A1F4YF72_9BACT</name>
<dbReference type="Gene3D" id="2.40.260.10">
    <property type="entry name" value="Sortase"/>
    <property type="match status" value="1"/>
</dbReference>
<dbReference type="EMBL" id="MEXH01000011">
    <property type="protein sequence ID" value="OGC92607.1"/>
    <property type="molecule type" value="Genomic_DNA"/>
</dbReference>
<dbReference type="SUPFAM" id="SSF63817">
    <property type="entry name" value="Sortase"/>
    <property type="match status" value="1"/>
</dbReference>